<keyword evidence="3" id="KW-0732">Signal</keyword>
<feature type="chain" id="PRO_5017279665" evidence="3">
    <location>
        <begin position="23"/>
        <end position="318"/>
    </location>
</feature>
<evidence type="ECO:0000313" key="5">
    <source>
        <dbReference type="Proteomes" id="UP000275571"/>
    </source>
</evidence>
<keyword evidence="5" id="KW-1185">Reference proteome</keyword>
<keyword evidence="4" id="KW-0614">Plasmid</keyword>
<dbReference type="PROSITE" id="PS51257">
    <property type="entry name" value="PROKAR_LIPOPROTEIN"/>
    <property type="match status" value="1"/>
</dbReference>
<evidence type="ECO:0000313" key="4">
    <source>
        <dbReference type="EMBL" id="AYE36851.1"/>
    </source>
</evidence>
<feature type="compositionally biased region" description="Basic and acidic residues" evidence="2">
    <location>
        <begin position="113"/>
        <end position="123"/>
    </location>
</feature>
<dbReference type="AlphaFoldDB" id="A0A386PMQ9"/>
<geneLocation type="plasmid" evidence="4 5">
    <name>lp129</name>
</geneLocation>
<feature type="signal peptide" evidence="3">
    <location>
        <begin position="1"/>
        <end position="22"/>
    </location>
</feature>
<name>A0A386PMQ9_9SPIR</name>
<gene>
    <name evidence="4" type="ORF">DB313_04960</name>
</gene>
<feature type="region of interest" description="Disordered" evidence="2">
    <location>
        <begin position="20"/>
        <end position="82"/>
    </location>
</feature>
<reference evidence="4 5" key="1">
    <citation type="journal article" date="2018" name="Infect. Genet. Evol.">
        <title>Genome-wide analysis of Borrelia turcica and 'Candidatus Borrelia tachyglossi' shows relapsing fever-like genomes with unique genomic links to Lyme disease Borrelia.</title>
        <authorList>
            <person name="Gofton A.W."/>
            <person name="Margos G."/>
            <person name="Fingerle V."/>
            <person name="Hepner S."/>
            <person name="Loh S.M."/>
            <person name="Ryan U."/>
            <person name="Irwin P."/>
            <person name="Oskam C.L."/>
        </authorList>
    </citation>
    <scope>NUCLEOTIDE SEQUENCE [LARGE SCALE GENOMIC DNA]</scope>
    <source>
        <strain evidence="4 5">IST7</strain>
        <plasmid evidence="4">lp129</plasmid>
    </source>
</reference>
<evidence type="ECO:0000256" key="1">
    <source>
        <dbReference type="SAM" id="Coils"/>
    </source>
</evidence>
<accession>A0A386PMQ9</accession>
<evidence type="ECO:0000256" key="3">
    <source>
        <dbReference type="SAM" id="SignalP"/>
    </source>
</evidence>
<keyword evidence="1" id="KW-0175">Coiled coil</keyword>
<feature type="compositionally biased region" description="Basic residues" evidence="2">
    <location>
        <begin position="35"/>
        <end position="47"/>
    </location>
</feature>
<organism evidence="4 5">
    <name type="scientific">Borrelia turcica IST7</name>
    <dbReference type="NCBI Taxonomy" id="1104446"/>
    <lineage>
        <taxon>Bacteria</taxon>
        <taxon>Pseudomonadati</taxon>
        <taxon>Spirochaetota</taxon>
        <taxon>Spirochaetia</taxon>
        <taxon>Spirochaetales</taxon>
        <taxon>Borreliaceae</taxon>
        <taxon>Borrelia</taxon>
    </lineage>
</organism>
<feature type="coiled-coil region" evidence="1">
    <location>
        <begin position="235"/>
        <end position="277"/>
    </location>
</feature>
<proteinExistence type="predicted"/>
<dbReference type="EMBL" id="CP028885">
    <property type="protein sequence ID" value="AYE36851.1"/>
    <property type="molecule type" value="Genomic_DNA"/>
</dbReference>
<feature type="compositionally biased region" description="Acidic residues" evidence="2">
    <location>
        <begin position="53"/>
        <end position="81"/>
    </location>
</feature>
<dbReference type="KEGG" id="btur:DB313_04960"/>
<sequence length="318" mass="36635">MRLYRVLLVLLVILMGCSQQTSKGKAGKKPGITKTGKKRKQKGIKKKKLDEKPVDDEISDNDDDEEDEISDNDGGEEEEMGDVGGDALYAMLEKKVKELREKHKRAKNKFEKKHPFPSEEELSRLFPDSQEPEERTTKVSLAKDYSFLNIIKLMVQQDSDRYQDSMSDIYAGLEYDAGLLTGVDKIITKLNHEEFNYGSQDSEPSLFYHYFLFRIGVAGEFNRKVLYEHFSDATLAKLKSGNEEAIEKANKLLDEFMKKKADLLALFKEQIKAVENQKQRNDFFSEFMEPRRKEITDAHSALEKSSENIEEFCSKLNN</sequence>
<dbReference type="RefSeq" id="WP_152031115.1">
    <property type="nucleotide sequence ID" value="NZ_CP028885.1"/>
</dbReference>
<protein>
    <submittedName>
        <fullName evidence="4">Uncharacterized protein</fullName>
    </submittedName>
</protein>
<evidence type="ECO:0000256" key="2">
    <source>
        <dbReference type="SAM" id="MobiDB-lite"/>
    </source>
</evidence>
<feature type="region of interest" description="Disordered" evidence="2">
    <location>
        <begin position="103"/>
        <end position="135"/>
    </location>
</feature>
<dbReference type="Proteomes" id="UP000275571">
    <property type="component" value="Plasmid lp129"/>
</dbReference>
<feature type="compositionally biased region" description="Basic residues" evidence="2">
    <location>
        <begin position="103"/>
        <end position="112"/>
    </location>
</feature>
<dbReference type="OrthoDB" id="351117at2"/>